<proteinExistence type="predicted"/>
<evidence type="ECO:0000256" key="4">
    <source>
        <dbReference type="ARBA" id="ARBA00022989"/>
    </source>
</evidence>
<feature type="transmembrane region" description="Helical" evidence="7">
    <location>
        <begin position="291"/>
        <end position="313"/>
    </location>
</feature>
<comment type="caution">
    <text evidence="8">The sequence shown here is derived from an EMBL/GenBank/DDBJ whole genome shotgun (WGS) entry which is preliminary data.</text>
</comment>
<evidence type="ECO:0008006" key="10">
    <source>
        <dbReference type="Google" id="ProtNLM"/>
    </source>
</evidence>
<evidence type="ECO:0000256" key="7">
    <source>
        <dbReference type="SAM" id="Phobius"/>
    </source>
</evidence>
<evidence type="ECO:0000256" key="2">
    <source>
        <dbReference type="ARBA" id="ARBA00022475"/>
    </source>
</evidence>
<organism evidence="8 9">
    <name type="scientific">Rothia dentocariosa</name>
    <dbReference type="NCBI Taxonomy" id="2047"/>
    <lineage>
        <taxon>Bacteria</taxon>
        <taxon>Bacillati</taxon>
        <taxon>Actinomycetota</taxon>
        <taxon>Actinomycetes</taxon>
        <taxon>Micrococcales</taxon>
        <taxon>Micrococcaceae</taxon>
        <taxon>Rothia</taxon>
    </lineage>
</organism>
<evidence type="ECO:0000313" key="8">
    <source>
        <dbReference type="EMBL" id="PEN17342.1"/>
    </source>
</evidence>
<feature type="transmembrane region" description="Helical" evidence="7">
    <location>
        <begin position="47"/>
        <end position="66"/>
    </location>
</feature>
<feature type="transmembrane region" description="Helical" evidence="7">
    <location>
        <begin position="177"/>
        <end position="198"/>
    </location>
</feature>
<protein>
    <recommendedName>
        <fullName evidence="10">Polysaccharide biosynthesis protein</fullName>
    </recommendedName>
</protein>
<feature type="region of interest" description="Disordered" evidence="6">
    <location>
        <begin position="414"/>
        <end position="436"/>
    </location>
</feature>
<accession>A0A2A8D8L7</accession>
<dbReference type="GO" id="GO:0005886">
    <property type="term" value="C:plasma membrane"/>
    <property type="evidence" value="ECO:0007669"/>
    <property type="project" value="UniProtKB-SubCell"/>
</dbReference>
<feature type="transmembrane region" description="Helical" evidence="7">
    <location>
        <begin position="12"/>
        <end position="35"/>
    </location>
</feature>
<keyword evidence="5 7" id="KW-0472">Membrane</keyword>
<dbReference type="PANTHER" id="PTHR30250">
    <property type="entry name" value="PST FAMILY PREDICTED COLANIC ACID TRANSPORTER"/>
    <property type="match status" value="1"/>
</dbReference>
<feature type="transmembrane region" description="Helical" evidence="7">
    <location>
        <begin position="333"/>
        <end position="355"/>
    </location>
</feature>
<gene>
    <name evidence="8" type="ORF">CRM92_04875</name>
</gene>
<comment type="subcellular location">
    <subcellularLocation>
        <location evidence="1">Cell membrane</location>
        <topology evidence="1">Multi-pass membrane protein</topology>
    </subcellularLocation>
</comment>
<dbReference type="InterPro" id="IPR050833">
    <property type="entry name" value="Poly_Biosynth_Transport"/>
</dbReference>
<evidence type="ECO:0000256" key="3">
    <source>
        <dbReference type="ARBA" id="ARBA00022692"/>
    </source>
</evidence>
<feature type="transmembrane region" description="Helical" evidence="7">
    <location>
        <begin position="87"/>
        <end position="111"/>
    </location>
</feature>
<sequence>MAHKTVTAYQSAVIFFSSVIAAAATFAISVIAAYFLSHSEFRQFQSAFWSLVFGIYGITGAIQQETTRAVGASLLQNPESRTYTNRLSYSAVAALLGLGIAAIVVMTSPLWSSAFPTYPQMSVVLIAFGVVMYAVYAAVSGASAGRDSWYFYAALGSGEALIRLAATLAAVVLSWHLLGFETAVVVASLIWLPCVVFSRTGRRVWHASIDVSSRRYARNIVILMLSSAGASILMTAFPFFLQFTTQDQSAQFNALVAAIGVTRSPIMMPLQAFQGVAISAFLKHQDHPLRALARPCLWVLGIGGFGALLAYLIGPFLFDIFYSKYAGLAPGMMLAILTLESAIIAVLVLAGNLAIALNMHRLYVSGWVCAATLALLLLHVPLDVVSRTELALGAAPLCGFTVILVGILRSPKAESRKSTDKSGLFQDAPATRHERS</sequence>
<feature type="transmembrane region" description="Helical" evidence="7">
    <location>
        <begin position="149"/>
        <end position="171"/>
    </location>
</feature>
<reference evidence="8" key="1">
    <citation type="submission" date="2017-10" db="EMBL/GenBank/DDBJ databases">
        <title>Kefir isolates.</title>
        <authorList>
            <person name="Kim Y."/>
            <person name="Blasche S."/>
        </authorList>
    </citation>
    <scope>NUCLEOTIDE SEQUENCE [LARGE SCALE GENOMIC DNA]</scope>
    <source>
        <strain evidence="8">OG2-2</strain>
    </source>
</reference>
<evidence type="ECO:0000256" key="6">
    <source>
        <dbReference type="SAM" id="MobiDB-lite"/>
    </source>
</evidence>
<keyword evidence="2" id="KW-1003">Cell membrane</keyword>
<dbReference type="RefSeq" id="WP_098042480.1">
    <property type="nucleotide sequence ID" value="NZ_CAURLQ010000010.1"/>
</dbReference>
<evidence type="ECO:0000313" key="9">
    <source>
        <dbReference type="Proteomes" id="UP000219947"/>
    </source>
</evidence>
<feature type="transmembrane region" description="Helical" evidence="7">
    <location>
        <begin position="117"/>
        <end position="137"/>
    </location>
</feature>
<name>A0A2A8D8L7_9MICC</name>
<dbReference type="PANTHER" id="PTHR30250:SF11">
    <property type="entry name" value="O-ANTIGEN TRANSPORTER-RELATED"/>
    <property type="match status" value="1"/>
</dbReference>
<dbReference type="AlphaFoldDB" id="A0A2A8D8L7"/>
<feature type="transmembrane region" description="Helical" evidence="7">
    <location>
        <begin position="390"/>
        <end position="408"/>
    </location>
</feature>
<evidence type="ECO:0000256" key="5">
    <source>
        <dbReference type="ARBA" id="ARBA00023136"/>
    </source>
</evidence>
<dbReference type="EMBL" id="PDEV01000001">
    <property type="protein sequence ID" value="PEN17342.1"/>
    <property type="molecule type" value="Genomic_DNA"/>
</dbReference>
<evidence type="ECO:0000256" key="1">
    <source>
        <dbReference type="ARBA" id="ARBA00004651"/>
    </source>
</evidence>
<keyword evidence="3 7" id="KW-0812">Transmembrane</keyword>
<keyword evidence="9" id="KW-1185">Reference proteome</keyword>
<feature type="transmembrane region" description="Helical" evidence="7">
    <location>
        <begin position="362"/>
        <end position="378"/>
    </location>
</feature>
<feature type="transmembrane region" description="Helical" evidence="7">
    <location>
        <begin position="219"/>
        <end position="240"/>
    </location>
</feature>
<dbReference type="Proteomes" id="UP000219947">
    <property type="component" value="Unassembled WGS sequence"/>
</dbReference>
<keyword evidence="4 7" id="KW-1133">Transmembrane helix</keyword>